<feature type="region of interest" description="Disordered" evidence="1">
    <location>
        <begin position="421"/>
        <end position="461"/>
    </location>
</feature>
<protein>
    <submittedName>
        <fullName evidence="2">Uncharacterized protein</fullName>
    </submittedName>
</protein>
<proteinExistence type="predicted"/>
<feature type="region of interest" description="Disordered" evidence="1">
    <location>
        <begin position="139"/>
        <end position="167"/>
    </location>
</feature>
<feature type="region of interest" description="Disordered" evidence="1">
    <location>
        <begin position="1"/>
        <end position="56"/>
    </location>
</feature>
<accession>A0ABR1YHF8</accession>
<feature type="compositionally biased region" description="Basic and acidic residues" evidence="1">
    <location>
        <begin position="33"/>
        <end position="56"/>
    </location>
</feature>
<evidence type="ECO:0000313" key="2">
    <source>
        <dbReference type="EMBL" id="KAK8229353.1"/>
    </source>
</evidence>
<reference evidence="2 3" key="1">
    <citation type="submission" date="2024-04" db="EMBL/GenBank/DDBJ databases">
        <title>Phyllosticta paracitricarpa is synonymous to the EU quarantine fungus P. citricarpa based on phylogenomic analyses.</title>
        <authorList>
            <consortium name="Lawrence Berkeley National Laboratory"/>
            <person name="Van Ingen-Buijs V.A."/>
            <person name="Van Westerhoven A.C."/>
            <person name="Haridas S."/>
            <person name="Skiadas P."/>
            <person name="Martin F."/>
            <person name="Groenewald J.Z."/>
            <person name="Crous P.W."/>
            <person name="Seidl M.F."/>
        </authorList>
    </citation>
    <scope>NUCLEOTIDE SEQUENCE [LARGE SCALE GENOMIC DNA]</scope>
    <source>
        <strain evidence="2 3">CBS 123374</strain>
    </source>
</reference>
<evidence type="ECO:0000256" key="1">
    <source>
        <dbReference type="SAM" id="MobiDB-lite"/>
    </source>
</evidence>
<keyword evidence="3" id="KW-1185">Reference proteome</keyword>
<feature type="compositionally biased region" description="Basic and acidic residues" evidence="1">
    <location>
        <begin position="1"/>
        <end position="18"/>
    </location>
</feature>
<dbReference type="EMBL" id="JBBWRZ010000009">
    <property type="protein sequence ID" value="KAK8229353.1"/>
    <property type="molecule type" value="Genomic_DNA"/>
</dbReference>
<dbReference type="Proteomes" id="UP001492380">
    <property type="component" value="Unassembled WGS sequence"/>
</dbReference>
<gene>
    <name evidence="2" type="ORF">HDK90DRAFT_468813</name>
</gene>
<comment type="caution">
    <text evidence="2">The sequence shown here is derived from an EMBL/GenBank/DDBJ whole genome shotgun (WGS) entry which is preliminary data.</text>
</comment>
<sequence length="461" mass="51975">MASPDRDKPKVTDSDDGTKTYQWSWSWSWPPKDGSKPDEPKDLDATQRKAVEEARQNAEKEWRQLEAKVKSWWQSEFSEDDKKEVKTWWQSEVPEQEKKEIQDFVAAVKSEFVEGEKGNPAESKANIVINWSWPTIEFGSSSNQQKSHPELEAANSELGDSKSPRERFWGRHHGRCGSREPEDPSITAALLGHRGLPPFMHVHGPRFGPLRSADCRMRWLTSHPYSPVVLEAENMKTNTEGPKYVDAFEDLLRVEQGLPIDGDWAWERDMWPRRMRLMSLLHNQHPKTQALWKNMHEGGDWYVPKSGLKSAPEAAASLPAALASNEEVNPPKSSAEHDQEYERFLGNSSAEPKTELDAYEQFLGSSSSPSPPSPATKQQPATPEKPSLETVEASPILSTVTTTERTVLPDGTVTTKVVFRKRFADGREESSETLNTTRADASTAPEQPAEKKNGGGWFWSK</sequence>
<feature type="region of interest" description="Disordered" evidence="1">
    <location>
        <begin position="362"/>
        <end position="398"/>
    </location>
</feature>
<name>A0ABR1YHF8_9PEZI</name>
<evidence type="ECO:0000313" key="3">
    <source>
        <dbReference type="Proteomes" id="UP001492380"/>
    </source>
</evidence>
<organism evidence="2 3">
    <name type="scientific">Phyllosticta capitalensis</name>
    <dbReference type="NCBI Taxonomy" id="121624"/>
    <lineage>
        <taxon>Eukaryota</taxon>
        <taxon>Fungi</taxon>
        <taxon>Dikarya</taxon>
        <taxon>Ascomycota</taxon>
        <taxon>Pezizomycotina</taxon>
        <taxon>Dothideomycetes</taxon>
        <taxon>Dothideomycetes incertae sedis</taxon>
        <taxon>Botryosphaeriales</taxon>
        <taxon>Phyllostictaceae</taxon>
        <taxon>Phyllosticta</taxon>
    </lineage>
</organism>